<feature type="transmembrane region" description="Helical" evidence="1">
    <location>
        <begin position="102"/>
        <end position="120"/>
    </location>
</feature>
<comment type="caution">
    <text evidence="2">The sequence shown here is derived from an EMBL/GenBank/DDBJ whole genome shotgun (WGS) entry which is preliminary data.</text>
</comment>
<dbReference type="EMBL" id="JAETWB010000015">
    <property type="protein sequence ID" value="MBL6080622.1"/>
    <property type="molecule type" value="Genomic_DNA"/>
</dbReference>
<feature type="transmembrane region" description="Helical" evidence="1">
    <location>
        <begin position="45"/>
        <end position="63"/>
    </location>
</feature>
<feature type="transmembrane region" description="Helical" evidence="1">
    <location>
        <begin position="75"/>
        <end position="96"/>
    </location>
</feature>
<gene>
    <name evidence="2" type="ORF">JMJ56_21625</name>
</gene>
<evidence type="ECO:0000313" key="3">
    <source>
        <dbReference type="Proteomes" id="UP000660885"/>
    </source>
</evidence>
<dbReference type="Proteomes" id="UP000660885">
    <property type="component" value="Unassembled WGS sequence"/>
</dbReference>
<proteinExistence type="predicted"/>
<keyword evidence="1" id="KW-1133">Transmembrane helix</keyword>
<accession>A0ABS1U7G4</accession>
<evidence type="ECO:0000256" key="1">
    <source>
        <dbReference type="SAM" id="Phobius"/>
    </source>
</evidence>
<reference evidence="2 3" key="1">
    <citation type="submission" date="2021-01" db="EMBL/GenBank/DDBJ databases">
        <title>Belnapia mucosa sp. nov. and Belnapia arida sp. nov., isolated from the Tabernas Desert (Almeria, Spain).</title>
        <authorList>
            <person name="Molina-Menor E."/>
            <person name="Vidal-Verdu A."/>
            <person name="Calonge A."/>
            <person name="Satari L."/>
            <person name="Pereto J."/>
            <person name="Porcar M."/>
        </authorList>
    </citation>
    <scope>NUCLEOTIDE SEQUENCE [LARGE SCALE GENOMIC DNA]</scope>
    <source>
        <strain evidence="2 3">T18</strain>
    </source>
</reference>
<name>A0ABS1U7G4_9PROT</name>
<keyword evidence="3" id="KW-1185">Reference proteome</keyword>
<dbReference type="InterPro" id="IPR025597">
    <property type="entry name" value="DUF4345"/>
</dbReference>
<feature type="transmembrane region" description="Helical" evidence="1">
    <location>
        <begin position="7"/>
        <end position="33"/>
    </location>
</feature>
<keyword evidence="1" id="KW-0812">Transmembrane</keyword>
<sequence length="124" mass="12955">MTERLWFRLAVAVGGLVPVLAGLGGMLAGPAMFGAESGLDEDSHLRYLSGLLLGIGLGFWSTLGEPAQHAGRFRLLTAIVVLGGLGRLYGLMVGGLPGTPMLVALGMELVVTPLLCLWQARLGR</sequence>
<evidence type="ECO:0000313" key="2">
    <source>
        <dbReference type="EMBL" id="MBL6080622.1"/>
    </source>
</evidence>
<organism evidence="2 3">
    <name type="scientific">Belnapia arida</name>
    <dbReference type="NCBI Taxonomy" id="2804533"/>
    <lineage>
        <taxon>Bacteria</taxon>
        <taxon>Pseudomonadati</taxon>
        <taxon>Pseudomonadota</taxon>
        <taxon>Alphaproteobacteria</taxon>
        <taxon>Acetobacterales</taxon>
        <taxon>Roseomonadaceae</taxon>
        <taxon>Belnapia</taxon>
    </lineage>
</organism>
<dbReference type="RefSeq" id="WP_202833853.1">
    <property type="nucleotide sequence ID" value="NZ_JAETWB010000015.1"/>
</dbReference>
<protein>
    <submittedName>
        <fullName evidence="2">DUF4345 domain-containing protein</fullName>
    </submittedName>
</protein>
<dbReference type="Pfam" id="PF14248">
    <property type="entry name" value="DUF4345"/>
    <property type="match status" value="1"/>
</dbReference>
<keyword evidence="1" id="KW-0472">Membrane</keyword>